<comment type="caution">
    <text evidence="3">The sequence shown here is derived from an EMBL/GenBank/DDBJ whole genome shotgun (WGS) entry which is preliminary data.</text>
</comment>
<name>A0ABP7W903_9ACTN</name>
<dbReference type="SUPFAM" id="SSF56219">
    <property type="entry name" value="DNase I-like"/>
    <property type="match status" value="1"/>
</dbReference>
<evidence type="ECO:0000256" key="1">
    <source>
        <dbReference type="SAM" id="MobiDB-lite"/>
    </source>
</evidence>
<reference evidence="4" key="1">
    <citation type="journal article" date="2019" name="Int. J. Syst. Evol. Microbiol.">
        <title>The Global Catalogue of Microorganisms (GCM) 10K type strain sequencing project: providing services to taxonomists for standard genome sequencing and annotation.</title>
        <authorList>
            <consortium name="The Broad Institute Genomics Platform"/>
            <consortium name="The Broad Institute Genome Sequencing Center for Infectious Disease"/>
            <person name="Wu L."/>
            <person name="Ma J."/>
        </authorList>
    </citation>
    <scope>NUCLEOTIDE SEQUENCE [LARGE SCALE GENOMIC DNA]</scope>
    <source>
        <strain evidence="4">JCM 16702</strain>
    </source>
</reference>
<keyword evidence="4" id="KW-1185">Reference proteome</keyword>
<dbReference type="RefSeq" id="WP_344951496.1">
    <property type="nucleotide sequence ID" value="NZ_BAAAZG010000035.1"/>
</dbReference>
<dbReference type="EMBL" id="BAAAZG010000035">
    <property type="protein sequence ID" value="GAA4082810.1"/>
    <property type="molecule type" value="Genomic_DNA"/>
</dbReference>
<organism evidence="3 4">
    <name type="scientific">Actinomadura miaoliensis</name>
    <dbReference type="NCBI Taxonomy" id="430685"/>
    <lineage>
        <taxon>Bacteria</taxon>
        <taxon>Bacillati</taxon>
        <taxon>Actinomycetota</taxon>
        <taxon>Actinomycetes</taxon>
        <taxon>Streptosporangiales</taxon>
        <taxon>Thermomonosporaceae</taxon>
        <taxon>Actinomadura</taxon>
    </lineage>
</organism>
<proteinExistence type="predicted"/>
<evidence type="ECO:0000313" key="3">
    <source>
        <dbReference type="EMBL" id="GAA4082810.1"/>
    </source>
</evidence>
<feature type="domain" description="Endonuclease/exonuclease/phosphatase" evidence="2">
    <location>
        <begin position="7"/>
        <end position="243"/>
    </location>
</feature>
<dbReference type="Gene3D" id="3.60.10.10">
    <property type="entry name" value="Endonuclease/exonuclease/phosphatase"/>
    <property type="match status" value="1"/>
</dbReference>
<dbReference type="Proteomes" id="UP001500683">
    <property type="component" value="Unassembled WGS sequence"/>
</dbReference>
<evidence type="ECO:0000313" key="4">
    <source>
        <dbReference type="Proteomes" id="UP001500683"/>
    </source>
</evidence>
<dbReference type="InterPro" id="IPR036691">
    <property type="entry name" value="Endo/exonu/phosph_ase_sf"/>
</dbReference>
<evidence type="ECO:0000259" key="2">
    <source>
        <dbReference type="Pfam" id="PF03372"/>
    </source>
</evidence>
<accession>A0ABP7W903</accession>
<dbReference type="InterPro" id="IPR005135">
    <property type="entry name" value="Endo/exonuclease/phosphatase"/>
</dbReference>
<sequence length="273" mass="30114">MPRLTVGTWNIKDGGLSPNGDDRLWRQVEVMDAHPHVDVWAIQEAQGWAANGRRLLHQVAASLEMPGRYLVPSNHHGCDLVVLVRERPGLWVVQEQHDTAHPWWHALAHLALLFEGMALHVMNVHLAPSNPQVRLAEAQCFGLFRDWNVIAMGDFNAMPAGPLPTGDIPAGDKVQRKLDQRPAQALAEAGFHDVATVLSDPTPTVGHSKPGGLAYRCDRIVSTLPPDTYTSYQVLDGQGLSDHRAVIATFDLTNFRQPAERMPPSPHPPPDRS</sequence>
<feature type="region of interest" description="Disordered" evidence="1">
    <location>
        <begin position="254"/>
        <end position="273"/>
    </location>
</feature>
<protein>
    <recommendedName>
        <fullName evidence="2">Endonuclease/exonuclease/phosphatase domain-containing protein</fullName>
    </recommendedName>
</protein>
<gene>
    <name evidence="3" type="ORF">GCM10022214_47660</name>
</gene>
<feature type="compositionally biased region" description="Pro residues" evidence="1">
    <location>
        <begin position="261"/>
        <end position="273"/>
    </location>
</feature>
<dbReference type="Pfam" id="PF03372">
    <property type="entry name" value="Exo_endo_phos"/>
    <property type="match status" value="1"/>
</dbReference>